<dbReference type="EMBL" id="JBHUGI010000010">
    <property type="protein sequence ID" value="MFD1927508.1"/>
    <property type="molecule type" value="Genomic_DNA"/>
</dbReference>
<keyword evidence="6 7" id="KW-0472">Membrane</keyword>
<protein>
    <submittedName>
        <fullName evidence="8">Lipopolysaccharide biosynthesis protein</fullName>
    </submittedName>
</protein>
<feature type="transmembrane region" description="Helical" evidence="7">
    <location>
        <begin position="297"/>
        <end position="319"/>
    </location>
</feature>
<keyword evidence="9" id="KW-1185">Reference proteome</keyword>
<proteinExistence type="inferred from homology"/>
<dbReference type="RefSeq" id="WP_381536167.1">
    <property type="nucleotide sequence ID" value="NZ_JBHUGI010000010.1"/>
</dbReference>
<keyword evidence="3" id="KW-1003">Cell membrane</keyword>
<feature type="transmembrane region" description="Helical" evidence="7">
    <location>
        <begin position="115"/>
        <end position="135"/>
    </location>
</feature>
<reference evidence="9" key="1">
    <citation type="journal article" date="2019" name="Int. J. Syst. Evol. Microbiol.">
        <title>The Global Catalogue of Microorganisms (GCM) 10K type strain sequencing project: providing services to taxonomists for standard genome sequencing and annotation.</title>
        <authorList>
            <consortium name="The Broad Institute Genomics Platform"/>
            <consortium name="The Broad Institute Genome Sequencing Center for Infectious Disease"/>
            <person name="Wu L."/>
            <person name="Ma J."/>
        </authorList>
    </citation>
    <scope>NUCLEOTIDE SEQUENCE [LARGE SCALE GENOMIC DNA]</scope>
    <source>
        <strain evidence="9">CGMCC 4.7177</strain>
    </source>
</reference>
<evidence type="ECO:0000256" key="5">
    <source>
        <dbReference type="ARBA" id="ARBA00022989"/>
    </source>
</evidence>
<feature type="transmembrane region" description="Helical" evidence="7">
    <location>
        <begin position="147"/>
        <end position="167"/>
    </location>
</feature>
<feature type="transmembrane region" description="Helical" evidence="7">
    <location>
        <begin position="83"/>
        <end position="109"/>
    </location>
</feature>
<dbReference type="PANTHER" id="PTHR30250">
    <property type="entry name" value="PST FAMILY PREDICTED COLANIC ACID TRANSPORTER"/>
    <property type="match status" value="1"/>
</dbReference>
<feature type="transmembrane region" description="Helical" evidence="7">
    <location>
        <begin position="325"/>
        <end position="345"/>
    </location>
</feature>
<evidence type="ECO:0000256" key="7">
    <source>
        <dbReference type="SAM" id="Phobius"/>
    </source>
</evidence>
<dbReference type="InterPro" id="IPR050833">
    <property type="entry name" value="Poly_Biosynth_Transport"/>
</dbReference>
<dbReference type="Proteomes" id="UP001597218">
    <property type="component" value="Unassembled WGS sequence"/>
</dbReference>
<accession>A0ABW4SDJ8</accession>
<evidence type="ECO:0000256" key="6">
    <source>
        <dbReference type="ARBA" id="ARBA00023136"/>
    </source>
</evidence>
<comment type="subcellular location">
    <subcellularLocation>
        <location evidence="1">Cell membrane</location>
        <topology evidence="1">Multi-pass membrane protein</topology>
    </subcellularLocation>
</comment>
<feature type="transmembrane region" description="Helical" evidence="7">
    <location>
        <begin position="424"/>
        <end position="443"/>
    </location>
</feature>
<evidence type="ECO:0000256" key="2">
    <source>
        <dbReference type="ARBA" id="ARBA00007430"/>
    </source>
</evidence>
<gene>
    <name evidence="8" type="ORF">ACFSFY_05445</name>
</gene>
<evidence type="ECO:0000256" key="4">
    <source>
        <dbReference type="ARBA" id="ARBA00022692"/>
    </source>
</evidence>
<comment type="caution">
    <text evidence="8">The sequence shown here is derived from an EMBL/GenBank/DDBJ whole genome shotgun (WGS) entry which is preliminary data.</text>
</comment>
<dbReference type="CDD" id="cd13127">
    <property type="entry name" value="MATE_tuaB_like"/>
    <property type="match status" value="1"/>
</dbReference>
<dbReference type="PANTHER" id="PTHR30250:SF10">
    <property type="entry name" value="LIPOPOLYSACCHARIDE BIOSYNTHESIS PROTEIN WZXC"/>
    <property type="match status" value="1"/>
</dbReference>
<keyword evidence="4 7" id="KW-0812">Transmembrane</keyword>
<evidence type="ECO:0000256" key="1">
    <source>
        <dbReference type="ARBA" id="ARBA00004651"/>
    </source>
</evidence>
<sequence length="515" mass="57882">MPNSNSLKQKTMKGLFWSFMDLLAKGGMQIIIQVILARILLPEHFGLIGMVIVFIALSNLLVDSGFSRALIRDENTTQEDYSTVFYFNLFVSLLVYVLLFLCAESISLFFGEPQLILIIRVLSFVIIINSLAIIQRIKLVKNIDFKTITLTSVVAVIISGIITITMAVLGFGVWSLVVNMVSMQVIQTVLLWYYNKWIPSLVFSSNSLKKFFGFGSKLLVSDLIDTLYNNLFYIIIGRVYTKTQLGYYTNAVKFRDFAALSISNTVERVAYPVLSSIQNDEDRLKAAFKKVIKTSAFINFPLMVGLATIATPLFSIVLGEKWLPAVIYFQLLCIAGMLYPTHITNLSILQVKGRSDLFLLMEVIKKVNLTVLIILSLYLKLGIIGLISATLLNTFISLFVNTYFSGKEISYSTKEQIKDLFPTFALSIVMGIIVFTVGSLLPFNHYMNLTIQIILGVSFYMIICKLMKNEELKTVYSILIGLLLKVKLTLNKGVSIEADALVDERSTENKRQKVG</sequence>
<name>A0ABW4SDJ8_9BACL</name>
<organism evidence="8 9">
    <name type="scientific">Sporosarcina siberiensis</name>
    <dbReference type="NCBI Taxonomy" id="1365606"/>
    <lineage>
        <taxon>Bacteria</taxon>
        <taxon>Bacillati</taxon>
        <taxon>Bacillota</taxon>
        <taxon>Bacilli</taxon>
        <taxon>Bacillales</taxon>
        <taxon>Caryophanaceae</taxon>
        <taxon>Sporosarcina</taxon>
    </lineage>
</organism>
<comment type="similarity">
    <text evidence="2">Belongs to the polysaccharide synthase family.</text>
</comment>
<evidence type="ECO:0000256" key="3">
    <source>
        <dbReference type="ARBA" id="ARBA00022475"/>
    </source>
</evidence>
<evidence type="ECO:0000313" key="8">
    <source>
        <dbReference type="EMBL" id="MFD1927508.1"/>
    </source>
</evidence>
<evidence type="ECO:0000313" key="9">
    <source>
        <dbReference type="Proteomes" id="UP001597218"/>
    </source>
</evidence>
<dbReference type="Pfam" id="PF13440">
    <property type="entry name" value="Polysacc_synt_3"/>
    <property type="match status" value="1"/>
</dbReference>
<keyword evidence="5 7" id="KW-1133">Transmembrane helix</keyword>
<feature type="transmembrane region" description="Helical" evidence="7">
    <location>
        <begin position="45"/>
        <end position="62"/>
    </location>
</feature>
<feature type="transmembrane region" description="Helical" evidence="7">
    <location>
        <begin position="15"/>
        <end position="39"/>
    </location>
</feature>